<gene>
    <name evidence="6" type="ORF">SM757_32660</name>
</gene>
<keyword evidence="4 5" id="KW-0472">Membrane</keyword>
<dbReference type="RefSeq" id="WP_322468531.1">
    <property type="nucleotide sequence ID" value="NZ_JAXOJX010000109.1"/>
</dbReference>
<name>A0ABU5IR07_9BURK</name>
<accession>A0ABU5IR07</accession>
<evidence type="ECO:0000256" key="2">
    <source>
        <dbReference type="ARBA" id="ARBA00022692"/>
    </source>
</evidence>
<feature type="transmembrane region" description="Helical" evidence="5">
    <location>
        <begin position="206"/>
        <end position="225"/>
    </location>
</feature>
<feature type="transmembrane region" description="Helical" evidence="5">
    <location>
        <begin position="237"/>
        <end position="256"/>
    </location>
</feature>
<comment type="caution">
    <text evidence="6">The sequence shown here is derived from an EMBL/GenBank/DDBJ whole genome shotgun (WGS) entry which is preliminary data.</text>
</comment>
<keyword evidence="7" id="KW-1185">Reference proteome</keyword>
<proteinExistence type="predicted"/>
<evidence type="ECO:0000313" key="6">
    <source>
        <dbReference type="EMBL" id="MDZ5461337.1"/>
    </source>
</evidence>
<evidence type="ECO:0000256" key="5">
    <source>
        <dbReference type="SAM" id="Phobius"/>
    </source>
</evidence>
<feature type="transmembrane region" description="Helical" evidence="5">
    <location>
        <begin position="135"/>
        <end position="154"/>
    </location>
</feature>
<evidence type="ECO:0000256" key="1">
    <source>
        <dbReference type="ARBA" id="ARBA00004141"/>
    </source>
</evidence>
<organism evidence="6 7">
    <name type="scientific">Azohydromonas lata</name>
    <dbReference type="NCBI Taxonomy" id="45677"/>
    <lineage>
        <taxon>Bacteria</taxon>
        <taxon>Pseudomonadati</taxon>
        <taxon>Pseudomonadota</taxon>
        <taxon>Betaproteobacteria</taxon>
        <taxon>Burkholderiales</taxon>
        <taxon>Sphaerotilaceae</taxon>
        <taxon>Azohydromonas</taxon>
    </lineage>
</organism>
<dbReference type="Gene3D" id="1.20.1250.20">
    <property type="entry name" value="MFS general substrate transporter like domains"/>
    <property type="match status" value="2"/>
</dbReference>
<dbReference type="Proteomes" id="UP001293718">
    <property type="component" value="Unassembled WGS sequence"/>
</dbReference>
<dbReference type="Pfam" id="PF07690">
    <property type="entry name" value="MFS_1"/>
    <property type="match status" value="1"/>
</dbReference>
<evidence type="ECO:0000256" key="4">
    <source>
        <dbReference type="ARBA" id="ARBA00023136"/>
    </source>
</evidence>
<dbReference type="InterPro" id="IPR011701">
    <property type="entry name" value="MFS"/>
</dbReference>
<dbReference type="PANTHER" id="PTHR23514">
    <property type="entry name" value="BYPASS OF STOP CODON PROTEIN 6"/>
    <property type="match status" value="1"/>
</dbReference>
<evidence type="ECO:0000256" key="3">
    <source>
        <dbReference type="ARBA" id="ARBA00022989"/>
    </source>
</evidence>
<feature type="transmembrane region" description="Helical" evidence="5">
    <location>
        <begin position="358"/>
        <end position="380"/>
    </location>
</feature>
<protein>
    <submittedName>
        <fullName evidence="6">MFS transporter</fullName>
    </submittedName>
</protein>
<feature type="transmembrane region" description="Helical" evidence="5">
    <location>
        <begin position="97"/>
        <end position="115"/>
    </location>
</feature>
<keyword evidence="2 5" id="KW-0812">Transmembrane</keyword>
<dbReference type="InterPro" id="IPR051788">
    <property type="entry name" value="MFS_Transporter"/>
</dbReference>
<feature type="transmembrane region" description="Helical" evidence="5">
    <location>
        <begin position="296"/>
        <end position="319"/>
    </location>
</feature>
<feature type="transmembrane region" description="Helical" evidence="5">
    <location>
        <begin position="12"/>
        <end position="31"/>
    </location>
</feature>
<feature type="transmembrane region" description="Helical" evidence="5">
    <location>
        <begin position="268"/>
        <end position="290"/>
    </location>
</feature>
<reference evidence="6 7" key="1">
    <citation type="submission" date="2023-11" db="EMBL/GenBank/DDBJ databases">
        <title>Draft genome of Azohydromonas lata strain H1 (DSM1123), a polyhydroxyalkanoate producer.</title>
        <authorList>
            <person name="Traversa D."/>
            <person name="D'Addabbo P."/>
            <person name="Pazzani C."/>
            <person name="Manzari C."/>
            <person name="Chiara M."/>
            <person name="Scrascia M."/>
        </authorList>
    </citation>
    <scope>NUCLEOTIDE SEQUENCE [LARGE SCALE GENOMIC DNA]</scope>
    <source>
        <strain evidence="6 7">H1</strain>
    </source>
</reference>
<feature type="transmembrane region" description="Helical" evidence="5">
    <location>
        <begin position="160"/>
        <end position="178"/>
    </location>
</feature>
<feature type="transmembrane region" description="Helical" evidence="5">
    <location>
        <begin position="43"/>
        <end position="62"/>
    </location>
</feature>
<dbReference type="SUPFAM" id="SSF103473">
    <property type="entry name" value="MFS general substrate transporter"/>
    <property type="match status" value="1"/>
</dbReference>
<dbReference type="PANTHER" id="PTHR23514:SF13">
    <property type="entry name" value="INNER MEMBRANE PROTEIN YBJJ"/>
    <property type="match status" value="1"/>
</dbReference>
<evidence type="ECO:0000313" key="7">
    <source>
        <dbReference type="Proteomes" id="UP001293718"/>
    </source>
</evidence>
<feature type="transmembrane region" description="Helical" evidence="5">
    <location>
        <begin position="331"/>
        <end position="352"/>
    </location>
</feature>
<dbReference type="EMBL" id="JAXOJX010000109">
    <property type="protein sequence ID" value="MDZ5461337.1"/>
    <property type="molecule type" value="Genomic_DNA"/>
</dbReference>
<feature type="transmembrane region" description="Helical" evidence="5">
    <location>
        <begin position="74"/>
        <end position="91"/>
    </location>
</feature>
<sequence>MPLSLDRPVWAVRLQFFVSGFLFATWGVHVPTVRAHYALDEQTLALTMLAAGVGALGGLAFAGRWVGRWGPQRVALLTGVVAALSLTLLLASHAWPLLLATMMVFGAAGSVYDVAMNAGGSALEHASGQRLMSRFHALFSFGGMAGAAFGSLLLRLQAEPALHLAATGTAALLALWWATRPTLPVTPPDAHAAADSRSFGARGRGVLWALGALAAIGLVAEGAMYDWSVLYMQRELGSAPALAALAYASFSVAMGLARLGGDWARARWPAHSLMTASALLAAAGMAVALLGRHPALALACFALVGLGLANVIPVLFAAASRLPGVPAANGIAAVSSMGYLGFMAGPPVIGFIAQHLSLTAGLATVVVFSLLLALAGARALRPQRA</sequence>
<comment type="subcellular location">
    <subcellularLocation>
        <location evidence="1">Membrane</location>
        <topology evidence="1">Multi-pass membrane protein</topology>
    </subcellularLocation>
</comment>
<dbReference type="InterPro" id="IPR036259">
    <property type="entry name" value="MFS_trans_sf"/>
</dbReference>
<dbReference type="CDD" id="cd17393">
    <property type="entry name" value="MFS_MosC_like"/>
    <property type="match status" value="1"/>
</dbReference>
<keyword evidence="3 5" id="KW-1133">Transmembrane helix</keyword>